<feature type="transmembrane region" description="Helical" evidence="9">
    <location>
        <begin position="439"/>
        <end position="465"/>
    </location>
</feature>
<dbReference type="InterPro" id="IPR050820">
    <property type="entry name" value="MFS_Sugar_Transporter"/>
</dbReference>
<comment type="subcellular location">
    <subcellularLocation>
        <location evidence="1">Cell membrane</location>
        <topology evidence="1">Multi-pass membrane protein</topology>
    </subcellularLocation>
</comment>
<feature type="transmembrane region" description="Helical" evidence="9">
    <location>
        <begin position="310"/>
        <end position="332"/>
    </location>
</feature>
<dbReference type="PANTHER" id="PTHR48023">
    <property type="entry name" value="D-XYLOSE-PROTON SYMPORTER-LIKE 2"/>
    <property type="match status" value="1"/>
</dbReference>
<evidence type="ECO:0000256" key="4">
    <source>
        <dbReference type="ARBA" id="ARBA00022475"/>
    </source>
</evidence>
<dbReference type="PROSITE" id="PS50850">
    <property type="entry name" value="MFS"/>
    <property type="match status" value="1"/>
</dbReference>
<keyword evidence="6 9" id="KW-1133">Transmembrane helix</keyword>
<reference evidence="12" key="1">
    <citation type="journal article" date="2019" name="Int. J. Syst. Evol. Microbiol.">
        <title>The Global Catalogue of Microorganisms (GCM) 10K type strain sequencing project: providing services to taxonomists for standard genome sequencing and annotation.</title>
        <authorList>
            <consortium name="The Broad Institute Genomics Platform"/>
            <consortium name="The Broad Institute Genome Sequencing Center for Infectious Disease"/>
            <person name="Wu L."/>
            <person name="Ma J."/>
        </authorList>
    </citation>
    <scope>NUCLEOTIDE SEQUENCE [LARGE SCALE GENOMIC DNA]</scope>
    <source>
        <strain evidence="12">CCUG 62981</strain>
    </source>
</reference>
<evidence type="ECO:0000313" key="11">
    <source>
        <dbReference type="EMBL" id="MFC4723776.1"/>
    </source>
</evidence>
<keyword evidence="12" id="KW-1185">Reference proteome</keyword>
<feature type="transmembrane region" description="Helical" evidence="9">
    <location>
        <begin position="272"/>
        <end position="298"/>
    </location>
</feature>
<dbReference type="NCBIfam" id="TIGR00879">
    <property type="entry name" value="SP"/>
    <property type="match status" value="1"/>
</dbReference>
<evidence type="ECO:0000256" key="2">
    <source>
        <dbReference type="ARBA" id="ARBA00010992"/>
    </source>
</evidence>
<keyword evidence="4" id="KW-1003">Cell membrane</keyword>
<evidence type="ECO:0000256" key="3">
    <source>
        <dbReference type="ARBA" id="ARBA00022448"/>
    </source>
</evidence>
<evidence type="ECO:0000313" key="12">
    <source>
        <dbReference type="Proteomes" id="UP001596024"/>
    </source>
</evidence>
<dbReference type="InterPro" id="IPR047984">
    <property type="entry name" value="XylE-like"/>
</dbReference>
<dbReference type="InterPro" id="IPR020846">
    <property type="entry name" value="MFS_dom"/>
</dbReference>
<feature type="domain" description="Major facilitator superfamily (MFS) profile" evidence="10">
    <location>
        <begin position="26"/>
        <end position="493"/>
    </location>
</feature>
<feature type="transmembrane region" description="Helical" evidence="9">
    <location>
        <begin position="116"/>
        <end position="138"/>
    </location>
</feature>
<accession>A0ABV9N965</accession>
<feature type="transmembrane region" description="Helical" evidence="9">
    <location>
        <begin position="21"/>
        <end position="40"/>
    </location>
</feature>
<keyword evidence="7 9" id="KW-0472">Membrane</keyword>
<comment type="caution">
    <text evidence="11">The sequence shown here is derived from an EMBL/GenBank/DDBJ whole genome shotgun (WGS) entry which is preliminary data.</text>
</comment>
<evidence type="ECO:0000256" key="8">
    <source>
        <dbReference type="RuleBase" id="RU003346"/>
    </source>
</evidence>
<feature type="transmembrane region" description="Helical" evidence="9">
    <location>
        <begin position="92"/>
        <end position="110"/>
    </location>
</feature>
<feature type="transmembrane region" description="Helical" evidence="9">
    <location>
        <begin position="60"/>
        <end position="80"/>
    </location>
</feature>
<dbReference type="CDD" id="cd17359">
    <property type="entry name" value="MFS_XylE_like"/>
    <property type="match status" value="1"/>
</dbReference>
<evidence type="ECO:0000256" key="9">
    <source>
        <dbReference type="SAM" id="Phobius"/>
    </source>
</evidence>
<evidence type="ECO:0000256" key="5">
    <source>
        <dbReference type="ARBA" id="ARBA00022692"/>
    </source>
</evidence>
<dbReference type="PROSITE" id="PS00217">
    <property type="entry name" value="SUGAR_TRANSPORT_2"/>
    <property type="match status" value="1"/>
</dbReference>
<feature type="transmembrane region" description="Helical" evidence="9">
    <location>
        <begin position="150"/>
        <end position="172"/>
    </location>
</feature>
<evidence type="ECO:0000256" key="6">
    <source>
        <dbReference type="ARBA" id="ARBA00022989"/>
    </source>
</evidence>
<dbReference type="InterPro" id="IPR003663">
    <property type="entry name" value="Sugar/inositol_transpt"/>
</dbReference>
<dbReference type="RefSeq" id="WP_371394452.1">
    <property type="nucleotide sequence ID" value="NZ_CP163421.1"/>
</dbReference>
<keyword evidence="3 8" id="KW-0813">Transport</keyword>
<feature type="transmembrane region" description="Helical" evidence="9">
    <location>
        <begin position="471"/>
        <end position="489"/>
    </location>
</feature>
<organism evidence="11 12">
    <name type="scientific">Glycocaulis abyssi</name>
    <dbReference type="NCBI Taxonomy" id="1433403"/>
    <lineage>
        <taxon>Bacteria</taxon>
        <taxon>Pseudomonadati</taxon>
        <taxon>Pseudomonadota</taxon>
        <taxon>Alphaproteobacteria</taxon>
        <taxon>Maricaulales</taxon>
        <taxon>Maricaulaceae</taxon>
        <taxon>Glycocaulis</taxon>
    </lineage>
</organism>
<dbReference type="PROSITE" id="PS00216">
    <property type="entry name" value="SUGAR_TRANSPORT_1"/>
    <property type="match status" value="2"/>
</dbReference>
<dbReference type="Gene3D" id="1.20.1250.20">
    <property type="entry name" value="MFS general substrate transporter like domains"/>
    <property type="match status" value="1"/>
</dbReference>
<feature type="transmembrane region" description="Helical" evidence="9">
    <location>
        <begin position="339"/>
        <end position="359"/>
    </location>
</feature>
<dbReference type="Pfam" id="PF00083">
    <property type="entry name" value="Sugar_tr"/>
    <property type="match status" value="1"/>
</dbReference>
<comment type="similarity">
    <text evidence="2 8">Belongs to the major facilitator superfamily. Sugar transporter (TC 2.A.1.1) family.</text>
</comment>
<dbReference type="Proteomes" id="UP001596024">
    <property type="component" value="Unassembled WGS sequence"/>
</dbReference>
<evidence type="ECO:0000256" key="1">
    <source>
        <dbReference type="ARBA" id="ARBA00004651"/>
    </source>
</evidence>
<proteinExistence type="inferred from homology"/>
<dbReference type="InterPro" id="IPR036259">
    <property type="entry name" value="MFS_trans_sf"/>
</dbReference>
<keyword evidence="5 9" id="KW-0812">Transmembrane</keyword>
<feature type="transmembrane region" description="Helical" evidence="9">
    <location>
        <begin position="402"/>
        <end position="427"/>
    </location>
</feature>
<dbReference type="EMBL" id="JBHSGQ010000001">
    <property type="protein sequence ID" value="MFC4723776.1"/>
    <property type="molecule type" value="Genomic_DNA"/>
</dbReference>
<protein>
    <submittedName>
        <fullName evidence="11">Sugar porter family MFS transporter</fullName>
    </submittedName>
</protein>
<dbReference type="PRINTS" id="PR00171">
    <property type="entry name" value="SUGRTRNSPORT"/>
</dbReference>
<evidence type="ECO:0000259" key="10">
    <source>
        <dbReference type="PROSITE" id="PS50850"/>
    </source>
</evidence>
<dbReference type="InterPro" id="IPR005828">
    <property type="entry name" value="MFS_sugar_transport-like"/>
</dbReference>
<gene>
    <name evidence="11" type="ORF">ACFPB0_00590</name>
</gene>
<evidence type="ECO:0000256" key="7">
    <source>
        <dbReference type="ARBA" id="ARBA00023136"/>
    </source>
</evidence>
<dbReference type="PANTHER" id="PTHR48023:SF4">
    <property type="entry name" value="D-XYLOSE-PROTON SYMPORTER-LIKE 2"/>
    <property type="match status" value="1"/>
</dbReference>
<name>A0ABV9N965_9PROT</name>
<sequence length="502" mass="53245">MANLSATGAVGSVEAEQTNMGFIITTALVATIGGFLFGYDSGVINGTVDGLRGAFGSEDIGTGFNVASMLLGCAVGAAFAGRAADIFGRRTMMIVAAVFFVISAWGSGVANSSGEFVFFRILGGLAVGAASVMAPAYISEIAPARMRGRLTTIQQIAIISGLFFSFLANYLLANMAGGSTAEFWLGFQTWRWMFWVELIPAIVFFIALFRIPESPRFLVIKGKTDQANAVLTRLFGAEAAKLKVEEIKSSLASDHKPKLADLFDREKGGVRLIVWAGIGLAVFQQLVGINIVFYYGAVLWQSVGLSEGDALMINVVSGALSIAAVIAGLLVIDRIGRKPMLLFGSLGMAVTLGLVAYAFSTGNFLAAGTVLEAGTVLASGTAYPEGAVLTNSMLDLRPEMGLLALVSANIYVMFFNFSWGPVMWVMLGEMFPNQIRGSGLAVSGFAQWIANFGITMSFPIMAAGLGLMTTYSFYAVCALISFFFVLAIVRETRGKELEQMTG</sequence>
<feature type="transmembrane region" description="Helical" evidence="9">
    <location>
        <begin position="192"/>
        <end position="211"/>
    </location>
</feature>
<dbReference type="InterPro" id="IPR005829">
    <property type="entry name" value="Sugar_transporter_CS"/>
</dbReference>
<dbReference type="SUPFAM" id="SSF103473">
    <property type="entry name" value="MFS general substrate transporter"/>
    <property type="match status" value="1"/>
</dbReference>